<reference evidence="1 2" key="1">
    <citation type="submission" date="2017-11" db="EMBL/GenBank/DDBJ databases">
        <title>Comparative genomic analysis of Holospora spp., intranuclear symbionts of paramecia.</title>
        <authorList>
            <person name="Garushyants S.K."/>
            <person name="Beliavskaya A."/>
            <person name="Malko D.B."/>
            <person name="Logacheva M.D."/>
            <person name="Rautian M.S."/>
            <person name="Gelfand M.S."/>
        </authorList>
    </citation>
    <scope>NUCLEOTIDE SEQUENCE [LARGE SCALE GENOMIC DNA]</scope>
    <source>
        <strain evidence="2">02AZ16</strain>
    </source>
</reference>
<dbReference type="AlphaFoldDB" id="A0A2S5R786"/>
<protein>
    <submittedName>
        <fullName evidence="1">Uncharacterized protein</fullName>
    </submittedName>
</protein>
<dbReference type="Proteomes" id="UP000239425">
    <property type="component" value="Unassembled WGS sequence"/>
</dbReference>
<name>A0A2S5R786_9PROT</name>
<accession>A0A2S5R786</accession>
<evidence type="ECO:0000313" key="1">
    <source>
        <dbReference type="EMBL" id="PPE02985.1"/>
    </source>
</evidence>
<evidence type="ECO:0000313" key="2">
    <source>
        <dbReference type="Proteomes" id="UP000239425"/>
    </source>
</evidence>
<sequence length="54" mass="6040">MKRALDNVAQALPMSIKSLKSEALSVKNLLPLEKRVKKYISRKTTKDTTPEGIV</sequence>
<keyword evidence="2" id="KW-1185">Reference proteome</keyword>
<organism evidence="1 2">
    <name type="scientific">Holospora curviuscula</name>
    <dbReference type="NCBI Taxonomy" id="1082868"/>
    <lineage>
        <taxon>Bacteria</taxon>
        <taxon>Pseudomonadati</taxon>
        <taxon>Pseudomonadota</taxon>
        <taxon>Alphaproteobacteria</taxon>
        <taxon>Holosporales</taxon>
        <taxon>Holosporaceae</taxon>
        <taxon>Holospora</taxon>
    </lineage>
</organism>
<dbReference type="RefSeq" id="WP_165780876.1">
    <property type="nucleotide sequence ID" value="NZ_PHHC01000149.1"/>
</dbReference>
<comment type="caution">
    <text evidence="1">The sequence shown here is derived from an EMBL/GenBank/DDBJ whole genome shotgun (WGS) entry which is preliminary data.</text>
</comment>
<gene>
    <name evidence="1" type="ORF">HCUR_01565</name>
</gene>
<proteinExistence type="predicted"/>
<dbReference type="EMBL" id="PHHC01000149">
    <property type="protein sequence ID" value="PPE02985.1"/>
    <property type="molecule type" value="Genomic_DNA"/>
</dbReference>